<reference evidence="13 14" key="1">
    <citation type="submission" date="2020-08" db="EMBL/GenBank/DDBJ databases">
        <title>Description of novel Pseudomonas species.</title>
        <authorList>
            <person name="Duman M."/>
            <person name="Mulet M."/>
            <person name="Altun S."/>
            <person name="Saticioglu I.B."/>
            <person name="Lalucat J."/>
            <person name="Garcia-Valdes E."/>
        </authorList>
    </citation>
    <scope>NUCLEOTIDE SEQUENCE [LARGE SCALE GENOMIC DNA]</scope>
    <source>
        <strain evidence="13 14">P66</strain>
    </source>
</reference>
<dbReference type="GO" id="GO:0016301">
    <property type="term" value="F:kinase activity"/>
    <property type="evidence" value="ECO:0007669"/>
    <property type="project" value="UniProtKB-KW"/>
</dbReference>
<sequence length="438" mass="49406">MRSLFWRILASFWLAIALVAGLSILLGHMLNQDAWILSRHPGLNTLAKTWTQRYEQKGPESAQHFLEHRKRHYNIDVQVLNESGDAVVPGTFPRRAAAFEARRHNDDRRLPWRRLTEEYTSPETGETYLLIYRIPHPELDAWHRDSLLWPLSALGIALVVLTLFSLLVTLSITRPLSRLRGAVHDLGQTTYQQNSLARLASRRDEFGVLANDFNRMGSRLQSMIASQRQLLRDVSHELRSPLARLRIALALAERAEPEQREALWPRLTRECDRLEALISEILVLARVDAEQSRAEPVDLDALLQSLHKDAQLSAPEQDIQLQLEPGLSLQGWPTLIERAVDNLLRNAVRFNPQGQAIEISAWRDNDRIVISVRDHGPGVAEEYLAQLGEPFFRAPGQSAAGHGLGLAIARKAAERHGGSLTLENHPQGGFIARLELSA</sequence>
<evidence type="ECO:0000313" key="13">
    <source>
        <dbReference type="EMBL" id="MBM5459990.1"/>
    </source>
</evidence>
<dbReference type="Proteomes" id="UP000745663">
    <property type="component" value="Unassembled WGS sequence"/>
</dbReference>
<dbReference type="InterPro" id="IPR003594">
    <property type="entry name" value="HATPase_dom"/>
</dbReference>
<dbReference type="Gene3D" id="6.10.340.10">
    <property type="match status" value="1"/>
</dbReference>
<dbReference type="InterPro" id="IPR036890">
    <property type="entry name" value="HATPase_C_sf"/>
</dbReference>
<dbReference type="SUPFAM" id="SSF47384">
    <property type="entry name" value="Homodimeric domain of signal transducing histidine kinase"/>
    <property type="match status" value="1"/>
</dbReference>
<name>A0ABS2C270_9PSED</name>
<dbReference type="SMART" id="SM00304">
    <property type="entry name" value="HAMP"/>
    <property type="match status" value="1"/>
</dbReference>
<dbReference type="SMART" id="SM00387">
    <property type="entry name" value="HATPase_c"/>
    <property type="match status" value="1"/>
</dbReference>
<keyword evidence="10" id="KW-0812">Transmembrane</keyword>
<dbReference type="InterPro" id="IPR003660">
    <property type="entry name" value="HAMP_dom"/>
</dbReference>
<feature type="transmembrane region" description="Helical" evidence="10">
    <location>
        <begin position="147"/>
        <end position="170"/>
    </location>
</feature>
<dbReference type="CDD" id="cd00075">
    <property type="entry name" value="HATPase"/>
    <property type="match status" value="1"/>
</dbReference>
<dbReference type="Pfam" id="PF00512">
    <property type="entry name" value="HisKA"/>
    <property type="match status" value="1"/>
</dbReference>
<keyword evidence="6" id="KW-0808">Transferase</keyword>
<dbReference type="InterPro" id="IPR036097">
    <property type="entry name" value="HisK_dim/P_sf"/>
</dbReference>
<evidence type="ECO:0000256" key="3">
    <source>
        <dbReference type="ARBA" id="ARBA00012438"/>
    </source>
</evidence>
<organism evidence="13 14">
    <name type="scientific">Pseudomonas arcuscaelestis</name>
    <dbReference type="NCBI Taxonomy" id="2710591"/>
    <lineage>
        <taxon>Bacteria</taxon>
        <taxon>Pseudomonadati</taxon>
        <taxon>Pseudomonadota</taxon>
        <taxon>Gammaproteobacteria</taxon>
        <taxon>Pseudomonadales</taxon>
        <taxon>Pseudomonadaceae</taxon>
        <taxon>Pseudomonas</taxon>
    </lineage>
</organism>
<feature type="transmembrane region" description="Helical" evidence="10">
    <location>
        <begin position="12"/>
        <end position="30"/>
    </location>
</feature>
<evidence type="ECO:0000256" key="4">
    <source>
        <dbReference type="ARBA" id="ARBA00022475"/>
    </source>
</evidence>
<dbReference type="SUPFAM" id="SSF55874">
    <property type="entry name" value="ATPase domain of HSP90 chaperone/DNA topoisomerase II/histidine kinase"/>
    <property type="match status" value="1"/>
</dbReference>
<dbReference type="CDD" id="cd00082">
    <property type="entry name" value="HisKA"/>
    <property type="match status" value="1"/>
</dbReference>
<dbReference type="PROSITE" id="PS50885">
    <property type="entry name" value="HAMP"/>
    <property type="match status" value="1"/>
</dbReference>
<keyword evidence="7" id="KW-0547">Nucleotide-binding</keyword>
<dbReference type="SUPFAM" id="SSF158472">
    <property type="entry name" value="HAMP domain-like"/>
    <property type="match status" value="1"/>
</dbReference>
<proteinExistence type="predicted"/>
<comment type="caution">
    <text evidence="13">The sequence shown here is derived from an EMBL/GenBank/DDBJ whole genome shotgun (WGS) entry which is preliminary data.</text>
</comment>
<dbReference type="SMART" id="SM00388">
    <property type="entry name" value="HisKA"/>
    <property type="match status" value="1"/>
</dbReference>
<evidence type="ECO:0000256" key="7">
    <source>
        <dbReference type="ARBA" id="ARBA00022741"/>
    </source>
</evidence>
<dbReference type="Gene3D" id="3.30.565.10">
    <property type="entry name" value="Histidine kinase-like ATPase, C-terminal domain"/>
    <property type="match status" value="1"/>
</dbReference>
<accession>A0ABS2C270</accession>
<dbReference type="PANTHER" id="PTHR44936:SF10">
    <property type="entry name" value="SENSOR PROTEIN RSTB"/>
    <property type="match status" value="1"/>
</dbReference>
<dbReference type="PROSITE" id="PS50109">
    <property type="entry name" value="HIS_KIN"/>
    <property type="match status" value="1"/>
</dbReference>
<dbReference type="RefSeq" id="WP_203475793.1">
    <property type="nucleotide sequence ID" value="NZ_JACOPV010000013.1"/>
</dbReference>
<dbReference type="EMBL" id="JACOPV010000013">
    <property type="protein sequence ID" value="MBM5459990.1"/>
    <property type="molecule type" value="Genomic_DNA"/>
</dbReference>
<gene>
    <name evidence="13" type="ORF">H8F21_20705</name>
</gene>
<evidence type="ECO:0000256" key="6">
    <source>
        <dbReference type="ARBA" id="ARBA00022679"/>
    </source>
</evidence>
<evidence type="ECO:0000259" key="12">
    <source>
        <dbReference type="PROSITE" id="PS50885"/>
    </source>
</evidence>
<dbReference type="Gene3D" id="1.10.287.130">
    <property type="match status" value="1"/>
</dbReference>
<keyword evidence="14" id="KW-1185">Reference proteome</keyword>
<dbReference type="EC" id="2.7.13.3" evidence="3"/>
<keyword evidence="10" id="KW-1133">Transmembrane helix</keyword>
<keyword evidence="5" id="KW-0597">Phosphoprotein</keyword>
<evidence type="ECO:0000256" key="9">
    <source>
        <dbReference type="ARBA" id="ARBA00022840"/>
    </source>
</evidence>
<dbReference type="InterPro" id="IPR004358">
    <property type="entry name" value="Sig_transdc_His_kin-like_C"/>
</dbReference>
<feature type="domain" description="Histidine kinase" evidence="11">
    <location>
        <begin position="233"/>
        <end position="438"/>
    </location>
</feature>
<dbReference type="Pfam" id="PF02518">
    <property type="entry name" value="HATPase_c"/>
    <property type="match status" value="1"/>
</dbReference>
<dbReference type="PRINTS" id="PR00344">
    <property type="entry name" value="BCTRLSENSOR"/>
</dbReference>
<protein>
    <recommendedName>
        <fullName evidence="3">histidine kinase</fullName>
        <ecNumber evidence="3">2.7.13.3</ecNumber>
    </recommendedName>
</protein>
<comment type="catalytic activity">
    <reaction evidence="1">
        <text>ATP + protein L-histidine = ADP + protein N-phospho-L-histidine.</text>
        <dbReference type="EC" id="2.7.13.3"/>
    </reaction>
</comment>
<dbReference type="PANTHER" id="PTHR44936">
    <property type="entry name" value="SENSOR PROTEIN CREC"/>
    <property type="match status" value="1"/>
</dbReference>
<feature type="domain" description="HAMP" evidence="12">
    <location>
        <begin position="170"/>
        <end position="225"/>
    </location>
</feature>
<keyword evidence="9" id="KW-0067">ATP-binding</keyword>
<dbReference type="CDD" id="cd06225">
    <property type="entry name" value="HAMP"/>
    <property type="match status" value="1"/>
</dbReference>
<evidence type="ECO:0000256" key="8">
    <source>
        <dbReference type="ARBA" id="ARBA00022777"/>
    </source>
</evidence>
<dbReference type="InterPro" id="IPR003661">
    <property type="entry name" value="HisK_dim/P_dom"/>
</dbReference>
<keyword evidence="4" id="KW-1003">Cell membrane</keyword>
<evidence type="ECO:0000259" key="11">
    <source>
        <dbReference type="PROSITE" id="PS50109"/>
    </source>
</evidence>
<keyword evidence="8 13" id="KW-0418">Kinase</keyword>
<dbReference type="InterPro" id="IPR005467">
    <property type="entry name" value="His_kinase_dom"/>
</dbReference>
<evidence type="ECO:0000256" key="1">
    <source>
        <dbReference type="ARBA" id="ARBA00000085"/>
    </source>
</evidence>
<evidence type="ECO:0000313" key="14">
    <source>
        <dbReference type="Proteomes" id="UP000745663"/>
    </source>
</evidence>
<keyword evidence="10" id="KW-0472">Membrane</keyword>
<dbReference type="InterPro" id="IPR050980">
    <property type="entry name" value="2C_sensor_his_kinase"/>
</dbReference>
<evidence type="ECO:0000256" key="2">
    <source>
        <dbReference type="ARBA" id="ARBA00004651"/>
    </source>
</evidence>
<comment type="subcellular location">
    <subcellularLocation>
        <location evidence="2">Cell membrane</location>
        <topology evidence="2">Multi-pass membrane protein</topology>
    </subcellularLocation>
</comment>
<dbReference type="Pfam" id="PF00672">
    <property type="entry name" value="HAMP"/>
    <property type="match status" value="1"/>
</dbReference>
<evidence type="ECO:0000256" key="10">
    <source>
        <dbReference type="SAM" id="Phobius"/>
    </source>
</evidence>
<evidence type="ECO:0000256" key="5">
    <source>
        <dbReference type="ARBA" id="ARBA00022553"/>
    </source>
</evidence>